<dbReference type="Pfam" id="PF02667">
    <property type="entry name" value="SCFA_trans"/>
    <property type="match status" value="1"/>
</dbReference>
<evidence type="ECO:0008006" key="4">
    <source>
        <dbReference type="Google" id="ProtNLM"/>
    </source>
</evidence>
<keyword evidence="1" id="KW-0472">Membrane</keyword>
<feature type="transmembrane region" description="Helical" evidence="1">
    <location>
        <begin position="265"/>
        <end position="285"/>
    </location>
</feature>
<dbReference type="InterPro" id="IPR006160">
    <property type="entry name" value="SCFA_transpt_AtoE"/>
</dbReference>
<feature type="transmembrane region" description="Helical" evidence="1">
    <location>
        <begin position="96"/>
        <end position="123"/>
    </location>
</feature>
<dbReference type="OrthoDB" id="9342495at2"/>
<dbReference type="PANTHER" id="PTHR41983">
    <property type="entry name" value="SHORT-CHAIN FATTY ACID TRANSPORTER-RELATED"/>
    <property type="match status" value="1"/>
</dbReference>
<keyword evidence="1" id="KW-0812">Transmembrane</keyword>
<evidence type="ECO:0000313" key="2">
    <source>
        <dbReference type="EMBL" id="KYZ75612.1"/>
    </source>
</evidence>
<dbReference type="AlphaFoldDB" id="A0A154BNV0"/>
<feature type="transmembrane region" description="Helical" evidence="1">
    <location>
        <begin position="51"/>
        <end position="76"/>
    </location>
</feature>
<evidence type="ECO:0000256" key="1">
    <source>
        <dbReference type="SAM" id="Phobius"/>
    </source>
</evidence>
<keyword evidence="1" id="KW-1133">Transmembrane helix</keyword>
<gene>
    <name evidence="2" type="ORF">AXX12_12240</name>
</gene>
<feature type="transmembrane region" description="Helical" evidence="1">
    <location>
        <begin position="241"/>
        <end position="259"/>
    </location>
</feature>
<evidence type="ECO:0000313" key="3">
    <source>
        <dbReference type="Proteomes" id="UP000076268"/>
    </source>
</evidence>
<accession>A0A154BNV0</accession>
<proteinExistence type="predicted"/>
<dbReference type="GO" id="GO:0005886">
    <property type="term" value="C:plasma membrane"/>
    <property type="evidence" value="ECO:0007669"/>
    <property type="project" value="TreeGrafter"/>
</dbReference>
<dbReference type="EMBL" id="LSGP01000023">
    <property type="protein sequence ID" value="KYZ75612.1"/>
    <property type="molecule type" value="Genomic_DNA"/>
</dbReference>
<organism evidence="2 3">
    <name type="scientific">Anaerosporomusa subterranea</name>
    <dbReference type="NCBI Taxonomy" id="1794912"/>
    <lineage>
        <taxon>Bacteria</taxon>
        <taxon>Bacillati</taxon>
        <taxon>Bacillota</taxon>
        <taxon>Negativicutes</taxon>
        <taxon>Acetonemataceae</taxon>
        <taxon>Anaerosporomusa</taxon>
    </lineage>
</organism>
<feature type="transmembrane region" description="Helical" evidence="1">
    <location>
        <begin position="415"/>
        <end position="439"/>
    </location>
</feature>
<keyword evidence="3" id="KW-1185">Reference proteome</keyword>
<comment type="caution">
    <text evidence="2">The sequence shown here is derived from an EMBL/GenBank/DDBJ whole genome shotgun (WGS) entry which is preliminary data.</text>
</comment>
<feature type="transmembrane region" description="Helical" evidence="1">
    <location>
        <begin position="306"/>
        <end position="332"/>
    </location>
</feature>
<dbReference type="PANTHER" id="PTHR41983:SF2">
    <property type="entry name" value="SHORT-CHAIN FATTY ACID TRANSPORTER-RELATED"/>
    <property type="match status" value="1"/>
</dbReference>
<feature type="transmembrane region" description="Helical" evidence="1">
    <location>
        <begin position="20"/>
        <end position="39"/>
    </location>
</feature>
<feature type="transmembrane region" description="Helical" evidence="1">
    <location>
        <begin position="135"/>
        <end position="161"/>
    </location>
</feature>
<dbReference type="Proteomes" id="UP000076268">
    <property type="component" value="Unassembled WGS sequence"/>
</dbReference>
<name>A0A154BNV0_ANASB</name>
<protein>
    <recommendedName>
        <fullName evidence="4">Short-chain fatty acid transporter</fullName>
    </recommendedName>
</protein>
<feature type="transmembrane region" description="Helical" evidence="1">
    <location>
        <begin position="338"/>
        <end position="362"/>
    </location>
</feature>
<sequence length="440" mass="47223">MSAISGFFSELVKMYLPDPFLFAVVLTVITGIMGVAIQGKSPVDMILYWGQGFWGLLTFAMQMILIMLGGSVLAQAPLIRRLLDWIAGIPKTPKGAIALATLFEGLMSYLNWGFGLIAGTLLAKKLAERVPGVHYPLIIAASYTAFGIYAFGISSSTPLLIATKGHFLEKQMGLIPITETIFHPMNLMILVVLLVTLPIVNSMIKPQGSLVTLKPEISEIIVDNESKVYATPAERAEASPIFIMIAGAMGVIFLGFYFFAKKGGFDINAVNFIFLFLAMILHGTTRNFINAVQGAAKGMGSMAIQFPFYAGIMGMMTSSGLVTTIAGWFVVISTPQTLPFWGFISSMFINVFVPSGGGHWVVQGPFMIEAAKAMGADLAAVSMSVALGNGIQDMIQPMWVLPALALSGLGIRDIMGYNVIAFLWSGLVVSLGILAWGFIG</sequence>
<reference evidence="2 3" key="1">
    <citation type="submission" date="2016-02" db="EMBL/GenBank/DDBJ databases">
        <title>Anaerosporomusa subterraneum gen. nov., sp. nov., a spore-forming obligate anaerobe isolated from saprolite.</title>
        <authorList>
            <person name="Choi J.K."/>
            <person name="Shah M."/>
            <person name="Yee N."/>
        </authorList>
    </citation>
    <scope>NUCLEOTIDE SEQUENCE [LARGE SCALE GENOMIC DNA]</scope>
    <source>
        <strain evidence="2 3">RU4</strain>
    </source>
</reference>
<feature type="transmembrane region" description="Helical" evidence="1">
    <location>
        <begin position="181"/>
        <end position="200"/>
    </location>
</feature>